<comment type="caution">
    <text evidence="1">The sequence shown here is derived from an EMBL/GenBank/DDBJ whole genome shotgun (WGS) entry which is preliminary data.</text>
</comment>
<keyword evidence="2" id="KW-1185">Reference proteome</keyword>
<sequence>KRPPGIARKPRKGYPGKLNETHTPFLTQFVNQNPTVVLADTKKSLCEAFEDLAISGSALHRHLVYKCYLTLKKLEKLPAARTLDKQLYVGNWLLVSYDHSY</sequence>
<evidence type="ECO:0000313" key="2">
    <source>
        <dbReference type="Proteomes" id="UP001151295"/>
    </source>
</evidence>
<feature type="non-terminal residue" evidence="1">
    <location>
        <position position="1"/>
    </location>
</feature>
<organism evidence="1 2">
    <name type="scientific">Coemansia umbellata</name>
    <dbReference type="NCBI Taxonomy" id="1424467"/>
    <lineage>
        <taxon>Eukaryota</taxon>
        <taxon>Fungi</taxon>
        <taxon>Fungi incertae sedis</taxon>
        <taxon>Zoopagomycota</taxon>
        <taxon>Kickxellomycotina</taxon>
        <taxon>Kickxellomycetes</taxon>
        <taxon>Kickxellales</taxon>
        <taxon>Kickxellaceae</taxon>
        <taxon>Coemansia</taxon>
    </lineage>
</organism>
<proteinExistence type="predicted"/>
<evidence type="ECO:0000313" key="1">
    <source>
        <dbReference type="EMBL" id="KAJ1994886.1"/>
    </source>
</evidence>
<dbReference type="EMBL" id="JANBQD010000009">
    <property type="protein sequence ID" value="KAJ1994886.1"/>
    <property type="molecule type" value="Genomic_DNA"/>
</dbReference>
<reference evidence="1" key="1">
    <citation type="submission" date="2022-07" db="EMBL/GenBank/DDBJ databases">
        <title>Phylogenomic reconstructions and comparative analyses of Kickxellomycotina fungi.</title>
        <authorList>
            <person name="Reynolds N.K."/>
            <person name="Stajich J.E."/>
            <person name="Barry K."/>
            <person name="Grigoriev I.V."/>
            <person name="Crous P."/>
            <person name="Smith M.E."/>
        </authorList>
    </citation>
    <scope>NUCLEOTIDE SEQUENCE</scope>
    <source>
        <strain evidence="1">BCRC 34882</strain>
    </source>
</reference>
<gene>
    <name evidence="1" type="ORF">EDC05_001261</name>
</gene>
<name>A0ABQ8PRZ6_9FUNG</name>
<protein>
    <submittedName>
        <fullName evidence="1">Uncharacterized protein</fullName>
    </submittedName>
</protein>
<accession>A0ABQ8PRZ6</accession>
<dbReference type="Proteomes" id="UP001151295">
    <property type="component" value="Unassembled WGS sequence"/>
</dbReference>